<reference evidence="3" key="1">
    <citation type="submission" date="2024-02" db="UniProtKB">
        <authorList>
            <consortium name="WormBaseParasite"/>
        </authorList>
    </citation>
    <scope>IDENTIFICATION</scope>
</reference>
<organism evidence="2 3">
    <name type="scientific">Strongyloides stercoralis</name>
    <name type="common">Threadworm</name>
    <dbReference type="NCBI Taxonomy" id="6248"/>
    <lineage>
        <taxon>Eukaryota</taxon>
        <taxon>Metazoa</taxon>
        <taxon>Ecdysozoa</taxon>
        <taxon>Nematoda</taxon>
        <taxon>Chromadorea</taxon>
        <taxon>Rhabditida</taxon>
        <taxon>Tylenchina</taxon>
        <taxon>Panagrolaimomorpha</taxon>
        <taxon>Strongyloidoidea</taxon>
        <taxon>Strongyloididae</taxon>
        <taxon>Strongyloides</taxon>
    </lineage>
</organism>
<evidence type="ECO:0008006" key="4">
    <source>
        <dbReference type="Google" id="ProtNLM"/>
    </source>
</evidence>
<feature type="signal peptide" evidence="1">
    <location>
        <begin position="1"/>
        <end position="21"/>
    </location>
</feature>
<dbReference type="AlphaFoldDB" id="A0AAF5DNI0"/>
<protein>
    <recommendedName>
        <fullName evidence="4">UPAR/Ly6 domain-containing protein</fullName>
    </recommendedName>
</protein>
<proteinExistence type="predicted"/>
<accession>A0AAF5DNI0</accession>
<evidence type="ECO:0000313" key="3">
    <source>
        <dbReference type="WBParaSite" id="TCONS_00015617.p2"/>
    </source>
</evidence>
<keyword evidence="1" id="KW-0732">Signal</keyword>
<feature type="chain" id="PRO_5042133042" description="UPAR/Ly6 domain-containing protein" evidence="1">
    <location>
        <begin position="22"/>
        <end position="106"/>
    </location>
</feature>
<keyword evidence="2" id="KW-1185">Reference proteome</keyword>
<evidence type="ECO:0000313" key="2">
    <source>
        <dbReference type="Proteomes" id="UP000035681"/>
    </source>
</evidence>
<dbReference type="Proteomes" id="UP000035681">
    <property type="component" value="Unplaced"/>
</dbReference>
<dbReference type="WBParaSite" id="TCONS_00015617.p2">
    <property type="protein sequence ID" value="TCONS_00015617.p2"/>
    <property type="gene ID" value="XLOC_010194"/>
</dbReference>
<evidence type="ECO:0000256" key="1">
    <source>
        <dbReference type="SAM" id="SignalP"/>
    </source>
</evidence>
<name>A0AAF5DNI0_STRER</name>
<sequence>MVKIILNLSLIFYFLLKTSFCKDIVCESCFASCKLYRDGSFDIKNCDCANKEVCYGEACYAKIETFPDEKIATVQKGCITEVPGGLEGCYHNGQTESTHCYCTSDN</sequence>